<dbReference type="OrthoDB" id="1750977at2759"/>
<accession>A0A5N5GNL9</accession>
<organism evidence="1 2">
    <name type="scientific">Pyrus ussuriensis x Pyrus communis</name>
    <dbReference type="NCBI Taxonomy" id="2448454"/>
    <lineage>
        <taxon>Eukaryota</taxon>
        <taxon>Viridiplantae</taxon>
        <taxon>Streptophyta</taxon>
        <taxon>Embryophyta</taxon>
        <taxon>Tracheophyta</taxon>
        <taxon>Spermatophyta</taxon>
        <taxon>Magnoliopsida</taxon>
        <taxon>eudicotyledons</taxon>
        <taxon>Gunneridae</taxon>
        <taxon>Pentapetalae</taxon>
        <taxon>rosids</taxon>
        <taxon>fabids</taxon>
        <taxon>Rosales</taxon>
        <taxon>Rosaceae</taxon>
        <taxon>Amygdaloideae</taxon>
        <taxon>Maleae</taxon>
        <taxon>Pyrus</taxon>
    </lineage>
</organism>
<protein>
    <submittedName>
        <fullName evidence="1">Sodium/potassium/calcium exchanger 1</fullName>
    </submittedName>
</protein>
<reference evidence="1 2" key="1">
    <citation type="submission" date="2019-09" db="EMBL/GenBank/DDBJ databases">
        <authorList>
            <person name="Ou C."/>
        </authorList>
    </citation>
    <scope>NUCLEOTIDE SEQUENCE [LARGE SCALE GENOMIC DNA]</scope>
    <source>
        <strain evidence="1">S2</strain>
        <tissue evidence="1">Leaf</tissue>
    </source>
</reference>
<dbReference type="AlphaFoldDB" id="A0A5N5GNL9"/>
<proteinExistence type="predicted"/>
<evidence type="ECO:0000313" key="1">
    <source>
        <dbReference type="EMBL" id="KAB2615461.1"/>
    </source>
</evidence>
<name>A0A5N5GNL9_9ROSA</name>
<keyword evidence="2" id="KW-1185">Reference proteome</keyword>
<dbReference type="EMBL" id="SMOL01000402">
    <property type="protein sequence ID" value="KAB2615461.1"/>
    <property type="molecule type" value="Genomic_DNA"/>
</dbReference>
<sequence length="122" mass="12296">MGFVKKCKYEERAKATQIDSPLKTTRTAFKPEADDSSLDGPWAALSGDRLARAGIGGLPLDGKIPADPAGVAELEGTPTGNDGVTAILGPSATGEAPTGLFLGALTEVLAEEATVGVGAVDD</sequence>
<comment type="caution">
    <text evidence="1">The sequence shown here is derived from an EMBL/GenBank/DDBJ whole genome shotgun (WGS) entry which is preliminary data.</text>
</comment>
<reference evidence="1 2" key="3">
    <citation type="submission" date="2019-11" db="EMBL/GenBank/DDBJ databases">
        <title>A de novo genome assembly of a pear dwarfing rootstock.</title>
        <authorList>
            <person name="Wang F."/>
            <person name="Wang J."/>
            <person name="Li S."/>
            <person name="Zhang Y."/>
            <person name="Fang M."/>
            <person name="Ma L."/>
            <person name="Zhao Y."/>
            <person name="Jiang S."/>
        </authorList>
    </citation>
    <scope>NUCLEOTIDE SEQUENCE [LARGE SCALE GENOMIC DNA]</scope>
    <source>
        <strain evidence="1">S2</strain>
        <tissue evidence="1">Leaf</tissue>
    </source>
</reference>
<gene>
    <name evidence="1" type="ORF">D8674_022049</name>
</gene>
<dbReference type="Proteomes" id="UP000327157">
    <property type="component" value="Chromosome 3"/>
</dbReference>
<reference evidence="2" key="2">
    <citation type="submission" date="2019-10" db="EMBL/GenBank/DDBJ databases">
        <title>A de novo genome assembly of a pear dwarfing rootstock.</title>
        <authorList>
            <person name="Wang F."/>
            <person name="Wang J."/>
            <person name="Li S."/>
            <person name="Zhang Y."/>
            <person name="Fang M."/>
            <person name="Ma L."/>
            <person name="Zhao Y."/>
            <person name="Jiang S."/>
        </authorList>
    </citation>
    <scope>NUCLEOTIDE SEQUENCE [LARGE SCALE GENOMIC DNA]</scope>
</reference>
<evidence type="ECO:0000313" key="2">
    <source>
        <dbReference type="Proteomes" id="UP000327157"/>
    </source>
</evidence>